<keyword evidence="3" id="KW-1185">Reference proteome</keyword>
<dbReference type="Proteomes" id="UP001139384">
    <property type="component" value="Unassembled WGS sequence"/>
</dbReference>
<evidence type="ECO:0000256" key="1">
    <source>
        <dbReference type="SAM" id="MobiDB-lite"/>
    </source>
</evidence>
<comment type="caution">
    <text evidence="2">The sequence shown here is derived from an EMBL/GenBank/DDBJ whole genome shotgun (WGS) entry which is preliminary data.</text>
</comment>
<evidence type="ECO:0000313" key="3">
    <source>
        <dbReference type="Proteomes" id="UP001139384"/>
    </source>
</evidence>
<feature type="compositionally biased region" description="Low complexity" evidence="1">
    <location>
        <begin position="169"/>
        <end position="183"/>
    </location>
</feature>
<dbReference type="EMBL" id="JAKEIP010000614">
    <property type="protein sequence ID" value="MCF1600588.1"/>
    <property type="molecule type" value="Genomic_DNA"/>
</dbReference>
<evidence type="ECO:0000313" key="2">
    <source>
        <dbReference type="EMBL" id="MCF1600588.1"/>
    </source>
</evidence>
<dbReference type="AlphaFoldDB" id="A0A9X1Q981"/>
<reference evidence="2" key="1">
    <citation type="submission" date="2022-01" db="EMBL/GenBank/DDBJ databases">
        <title>Draft Genome Sequences of Seven Type Strains of the Genus Streptomyces.</title>
        <authorList>
            <person name="Aziz S."/>
            <person name="Coretto E."/>
            <person name="Chronakova A."/>
            <person name="Sproer C."/>
            <person name="Huber K."/>
            <person name="Nouioui I."/>
            <person name="Gross H."/>
        </authorList>
    </citation>
    <scope>NUCLEOTIDE SEQUENCE</scope>
    <source>
        <strain evidence="2">DSM 103493</strain>
    </source>
</reference>
<organism evidence="2 3">
    <name type="scientific">Streptomyces muensis</name>
    <dbReference type="NCBI Taxonomy" id="1077944"/>
    <lineage>
        <taxon>Bacteria</taxon>
        <taxon>Bacillati</taxon>
        <taxon>Actinomycetota</taxon>
        <taxon>Actinomycetes</taxon>
        <taxon>Kitasatosporales</taxon>
        <taxon>Streptomycetaceae</taxon>
        <taxon>Streptomyces</taxon>
    </lineage>
</organism>
<accession>A0A9X1Q981</accession>
<name>A0A9X1Q981_STRM4</name>
<proteinExistence type="predicted"/>
<feature type="non-terminal residue" evidence="2">
    <location>
        <position position="224"/>
    </location>
</feature>
<feature type="compositionally biased region" description="Basic and acidic residues" evidence="1">
    <location>
        <begin position="197"/>
        <end position="208"/>
    </location>
</feature>
<feature type="region of interest" description="Disordered" evidence="1">
    <location>
        <begin position="166"/>
        <end position="224"/>
    </location>
</feature>
<protein>
    <submittedName>
        <fullName evidence="2">Uncharacterized protein</fullName>
    </submittedName>
</protein>
<feature type="compositionally biased region" description="Pro residues" evidence="1">
    <location>
        <begin position="209"/>
        <end position="224"/>
    </location>
</feature>
<gene>
    <name evidence="2" type="ORF">L0P92_44720</name>
</gene>
<sequence length="224" mass="24119">MMVTHSLTYDPVVDAKRLPRSRPLRTPPPGRALVLVPEGGPALTVRPGEPVPDVRGGAYRGMFLVDTAEHRLALGLRLPGRDAPDAFHCHVRLMCQVTDPAAIVARGIRDMSAAWHDPLHVQLRDVSRRYGTEQLREAQGALNAALRHITGAPTVRLYDARAELRSDAPGPSRVRGVRARGSGDAAEPKVPGGPEVLRGEVLARREEPLPPPPPSTPPSPPPSP</sequence>